<evidence type="ECO:0000256" key="2">
    <source>
        <dbReference type="ARBA" id="ARBA00023125"/>
    </source>
</evidence>
<dbReference type="CDD" id="cd00090">
    <property type="entry name" value="HTH_ARSR"/>
    <property type="match status" value="1"/>
</dbReference>
<dbReference type="Gene3D" id="3.30.70.920">
    <property type="match status" value="1"/>
</dbReference>
<dbReference type="PANTHER" id="PTHR30154:SF20">
    <property type="entry name" value="LEUCINE-RESPONSIVE REGULATORY PROTEIN"/>
    <property type="match status" value="1"/>
</dbReference>
<feature type="domain" description="HTH asnC-type" evidence="4">
    <location>
        <begin position="1"/>
        <end position="64"/>
    </location>
</feature>
<evidence type="ECO:0000256" key="1">
    <source>
        <dbReference type="ARBA" id="ARBA00023015"/>
    </source>
</evidence>
<name>A0A0V8GKV5_9BACL</name>
<evidence type="ECO:0000313" key="7">
    <source>
        <dbReference type="Proteomes" id="UP000053797"/>
    </source>
</evidence>
<dbReference type="EMBL" id="LNQL01000001">
    <property type="protein sequence ID" value="KSU50931.1"/>
    <property type="molecule type" value="Genomic_DNA"/>
</dbReference>
<evidence type="ECO:0000256" key="3">
    <source>
        <dbReference type="ARBA" id="ARBA00023163"/>
    </source>
</evidence>
<dbReference type="PROSITE" id="PS00519">
    <property type="entry name" value="HTH_ASNC_1"/>
    <property type="match status" value="1"/>
</dbReference>
<dbReference type="PANTHER" id="PTHR30154">
    <property type="entry name" value="LEUCINE-RESPONSIVE REGULATORY PROTEIN"/>
    <property type="match status" value="1"/>
</dbReference>
<dbReference type="AlphaFoldDB" id="A0A0V8GKV5"/>
<dbReference type="EMBL" id="LDQV01000012">
    <property type="protein sequence ID" value="KTR27822.1"/>
    <property type="molecule type" value="Genomic_DNA"/>
</dbReference>
<dbReference type="InterPro" id="IPR036388">
    <property type="entry name" value="WH-like_DNA-bd_sf"/>
</dbReference>
<accession>A0A0V8GKV5</accession>
<organism evidence="5 7">
    <name type="scientific">Exiguobacterium indicum</name>
    <dbReference type="NCBI Taxonomy" id="296995"/>
    <lineage>
        <taxon>Bacteria</taxon>
        <taxon>Bacillati</taxon>
        <taxon>Bacillota</taxon>
        <taxon>Bacilli</taxon>
        <taxon>Bacillales</taxon>
        <taxon>Bacillales Family XII. Incertae Sedis</taxon>
        <taxon>Exiguobacterium</taxon>
    </lineage>
</organism>
<evidence type="ECO:0000313" key="8">
    <source>
        <dbReference type="Proteomes" id="UP000072605"/>
    </source>
</evidence>
<sequence>MDQIDQQIVRILQDDARIPWSELGRQIGLSAPAVIERVRKMEDAGIIEGFRAVINPEALAQGLLAIVMFEETRCAGLIEFCKGHPEVVECHRLTGSYNFMVKLQTASVATLERFLDDASVYGKPSTWIRLSTPVPFAGYTI</sequence>
<dbReference type="Proteomes" id="UP000072605">
    <property type="component" value="Unassembled WGS sequence"/>
</dbReference>
<keyword evidence="2" id="KW-0238">DNA-binding</keyword>
<gene>
    <name evidence="5" type="ORF">AS033_06000</name>
    <name evidence="6" type="ORF">RSA11_03920</name>
</gene>
<proteinExistence type="predicted"/>
<dbReference type="GO" id="GO:0005829">
    <property type="term" value="C:cytosol"/>
    <property type="evidence" value="ECO:0007669"/>
    <property type="project" value="TreeGrafter"/>
</dbReference>
<reference evidence="5 7" key="1">
    <citation type="journal article" date="2015" name="Int. J. Syst. Evol. Microbiol.">
        <title>Exiguobacterium enclense sp. nov., isolated from sediment.</title>
        <authorList>
            <person name="Dastager S.G."/>
            <person name="Mawlankar R."/>
            <person name="Sonalkar V.V."/>
            <person name="Thorat M.N."/>
            <person name="Mual P."/>
            <person name="Verma A."/>
            <person name="Krishnamurthi S."/>
            <person name="Tang S.K."/>
            <person name="Li W.J."/>
        </authorList>
    </citation>
    <scope>NUCLEOTIDE SEQUENCE [LARGE SCALE GENOMIC DNA]</scope>
    <source>
        <strain evidence="5 7">NIO-1109</strain>
    </source>
</reference>
<comment type="caution">
    <text evidence="5">The sequence shown here is derived from an EMBL/GenBank/DDBJ whole genome shotgun (WGS) entry which is preliminary data.</text>
</comment>
<dbReference type="InterPro" id="IPR011008">
    <property type="entry name" value="Dimeric_a/b-barrel"/>
</dbReference>
<dbReference type="SMART" id="SM00344">
    <property type="entry name" value="HTH_ASNC"/>
    <property type="match status" value="1"/>
</dbReference>
<reference evidence="6 8" key="2">
    <citation type="journal article" date="2016" name="Front. Microbiol.">
        <title>Genomic Resource of Rice Seed Associated Bacteria.</title>
        <authorList>
            <person name="Midha S."/>
            <person name="Bansal K."/>
            <person name="Sharma S."/>
            <person name="Kumar N."/>
            <person name="Patil P.P."/>
            <person name="Chaudhry V."/>
            <person name="Patil P.B."/>
        </authorList>
    </citation>
    <scope>NUCLEOTIDE SEQUENCE [LARGE SCALE GENOMIC DNA]</scope>
    <source>
        <strain evidence="6 8">RSA11</strain>
    </source>
</reference>
<keyword evidence="3" id="KW-0804">Transcription</keyword>
<dbReference type="PRINTS" id="PR00033">
    <property type="entry name" value="HTHASNC"/>
</dbReference>
<dbReference type="Pfam" id="PF01037">
    <property type="entry name" value="AsnC_trans_reg"/>
    <property type="match status" value="1"/>
</dbReference>
<dbReference type="Pfam" id="PF13404">
    <property type="entry name" value="HTH_AsnC-type"/>
    <property type="match status" value="1"/>
</dbReference>
<dbReference type="OrthoDB" id="34294at2"/>
<dbReference type="GO" id="GO:0043565">
    <property type="term" value="F:sequence-specific DNA binding"/>
    <property type="evidence" value="ECO:0007669"/>
    <property type="project" value="InterPro"/>
</dbReference>
<dbReference type="Gene3D" id="1.10.10.10">
    <property type="entry name" value="Winged helix-like DNA-binding domain superfamily/Winged helix DNA-binding domain"/>
    <property type="match status" value="1"/>
</dbReference>
<keyword evidence="1" id="KW-0805">Transcription regulation</keyword>
<dbReference type="InterPro" id="IPR011991">
    <property type="entry name" value="ArsR-like_HTH"/>
</dbReference>
<dbReference type="SUPFAM" id="SSF46785">
    <property type="entry name" value="Winged helix' DNA-binding domain"/>
    <property type="match status" value="1"/>
</dbReference>
<dbReference type="PROSITE" id="PS50956">
    <property type="entry name" value="HTH_ASNC_2"/>
    <property type="match status" value="1"/>
</dbReference>
<evidence type="ECO:0000313" key="6">
    <source>
        <dbReference type="EMBL" id="KTR27822.1"/>
    </source>
</evidence>
<dbReference type="RefSeq" id="WP_058264958.1">
    <property type="nucleotide sequence ID" value="NZ_FMYN01000001.1"/>
</dbReference>
<dbReference type="InterPro" id="IPR019887">
    <property type="entry name" value="Tscrpt_reg_AsnC/Lrp_C"/>
</dbReference>
<dbReference type="InterPro" id="IPR036390">
    <property type="entry name" value="WH_DNA-bd_sf"/>
</dbReference>
<protein>
    <submittedName>
        <fullName evidence="5">AsnC family transcriptional regulator</fullName>
    </submittedName>
</protein>
<dbReference type="SUPFAM" id="SSF54909">
    <property type="entry name" value="Dimeric alpha+beta barrel"/>
    <property type="match status" value="1"/>
</dbReference>
<dbReference type="InterPro" id="IPR019888">
    <property type="entry name" value="Tscrpt_reg_AsnC-like"/>
</dbReference>
<evidence type="ECO:0000313" key="5">
    <source>
        <dbReference type="EMBL" id="KSU50931.1"/>
    </source>
</evidence>
<evidence type="ECO:0000259" key="4">
    <source>
        <dbReference type="PROSITE" id="PS50956"/>
    </source>
</evidence>
<dbReference type="InterPro" id="IPR000485">
    <property type="entry name" value="AsnC-type_HTH_dom"/>
</dbReference>
<dbReference type="GO" id="GO:0043200">
    <property type="term" value="P:response to amino acid"/>
    <property type="evidence" value="ECO:0007669"/>
    <property type="project" value="TreeGrafter"/>
</dbReference>
<dbReference type="InterPro" id="IPR019885">
    <property type="entry name" value="Tscrpt_reg_HTH_AsnC-type_CS"/>
</dbReference>
<dbReference type="Proteomes" id="UP000053797">
    <property type="component" value="Unassembled WGS sequence"/>
</dbReference>